<comment type="caution">
    <text evidence="2">The sequence shown here is derived from an EMBL/GenBank/DDBJ whole genome shotgun (WGS) entry which is preliminary data.</text>
</comment>
<organism evidence="2 3">
    <name type="scientific">Neodothiora populina</name>
    <dbReference type="NCBI Taxonomy" id="2781224"/>
    <lineage>
        <taxon>Eukaryota</taxon>
        <taxon>Fungi</taxon>
        <taxon>Dikarya</taxon>
        <taxon>Ascomycota</taxon>
        <taxon>Pezizomycotina</taxon>
        <taxon>Dothideomycetes</taxon>
        <taxon>Dothideomycetidae</taxon>
        <taxon>Dothideales</taxon>
        <taxon>Dothioraceae</taxon>
        <taxon>Neodothiora</taxon>
    </lineage>
</organism>
<dbReference type="EMBL" id="JBFMKM010000008">
    <property type="protein sequence ID" value="KAL1304614.1"/>
    <property type="molecule type" value="Genomic_DNA"/>
</dbReference>
<feature type="compositionally biased region" description="Low complexity" evidence="1">
    <location>
        <begin position="229"/>
        <end position="239"/>
    </location>
</feature>
<accession>A0ABR3PEQ2</accession>
<reference evidence="2 3" key="1">
    <citation type="submission" date="2024-07" db="EMBL/GenBank/DDBJ databases">
        <title>Draft sequence of the Neodothiora populina.</title>
        <authorList>
            <person name="Drown D.D."/>
            <person name="Schuette U.S."/>
            <person name="Buechlein A.B."/>
            <person name="Rusch D.R."/>
            <person name="Winton L.W."/>
            <person name="Adams G.A."/>
        </authorList>
    </citation>
    <scope>NUCLEOTIDE SEQUENCE [LARGE SCALE GENOMIC DNA]</scope>
    <source>
        <strain evidence="2 3">CPC 39397</strain>
    </source>
</reference>
<protein>
    <submittedName>
        <fullName evidence="2">Uncharacterized protein</fullName>
    </submittedName>
</protein>
<keyword evidence="3" id="KW-1185">Reference proteome</keyword>
<feature type="compositionally biased region" description="Basic and acidic residues" evidence="1">
    <location>
        <begin position="318"/>
        <end position="332"/>
    </location>
</feature>
<feature type="compositionally biased region" description="Low complexity" evidence="1">
    <location>
        <begin position="1"/>
        <end position="21"/>
    </location>
</feature>
<dbReference type="GeneID" id="95977282"/>
<dbReference type="RefSeq" id="XP_069200889.1">
    <property type="nucleotide sequence ID" value="XM_069343075.1"/>
</dbReference>
<feature type="compositionally biased region" description="Low complexity" evidence="1">
    <location>
        <begin position="362"/>
        <end position="374"/>
    </location>
</feature>
<feature type="compositionally biased region" description="Polar residues" evidence="1">
    <location>
        <begin position="585"/>
        <end position="616"/>
    </location>
</feature>
<evidence type="ECO:0000256" key="1">
    <source>
        <dbReference type="SAM" id="MobiDB-lite"/>
    </source>
</evidence>
<proteinExistence type="predicted"/>
<feature type="region of interest" description="Disordered" evidence="1">
    <location>
        <begin position="165"/>
        <end position="675"/>
    </location>
</feature>
<feature type="compositionally biased region" description="Polar residues" evidence="1">
    <location>
        <begin position="205"/>
        <end position="221"/>
    </location>
</feature>
<feature type="compositionally biased region" description="Polar residues" evidence="1">
    <location>
        <begin position="185"/>
        <end position="194"/>
    </location>
</feature>
<feature type="compositionally biased region" description="Polar residues" evidence="1">
    <location>
        <begin position="281"/>
        <end position="290"/>
    </location>
</feature>
<feature type="compositionally biased region" description="Basic and acidic residues" evidence="1">
    <location>
        <begin position="475"/>
        <end position="492"/>
    </location>
</feature>
<dbReference type="Proteomes" id="UP001562354">
    <property type="component" value="Unassembled WGS sequence"/>
</dbReference>
<evidence type="ECO:0000313" key="3">
    <source>
        <dbReference type="Proteomes" id="UP001562354"/>
    </source>
</evidence>
<feature type="compositionally biased region" description="Low complexity" evidence="1">
    <location>
        <begin position="75"/>
        <end position="88"/>
    </location>
</feature>
<feature type="region of interest" description="Disordered" evidence="1">
    <location>
        <begin position="1"/>
        <end position="136"/>
    </location>
</feature>
<name>A0ABR3PEQ2_9PEZI</name>
<sequence length="714" mass="75801">MRLTRAQAAAAAAAQAASAADAPHEVHADDTAEEEGLVSDGRVSPPSDAKTTNNDGNEEEKDEVQRVTALGEVSNNANNKQNIDQNNDVGGEVVGDADMAVMPAKSETKKARSRSIKGKKYDGAAEDTETTGTQNAESIAAVVSALPEMRIDQKADHEIAEEDEQVNAAQEILETEDLGGLVSQGLEQSSSTLPTEEELHDDQQAHSTSDLIHEATLSTAYLQEDLEAESPSIEPPEAIVMSPQRTPAKALMSKELSGMRSTSNKENEQPLSLTPLPTALVDTTSVTTLEPQVDHGPGAVVVDNPEELAPQPETENAESEKHPSSSHTDRSSPAESTKANPPAARHAPKPSITKASQPLRTSAANAKTAASSHARTSSIHSRVVPQKAAPTNTTAPKRAPSVKGPISRPSTVQIKDSEGAKPATRTRTPAEIPHSKPRPVSMSFPLPPAPPKSTRPPTKSNFHLPGEAIAAKLKAAREARLKKEEEERESRRAFKARPVPKQKEQPVTVRHNASSRARQSLAMGTEPAEVTKKPTSGGLSRAKSVRESMLKSQASTSATTGTAAAKRMSAISTKKPTLSARDETSSVSSICTNGQTKRGSVAVANSTKPRASTVATTAKPPATSHGTSASGTKKGKEVFQRAVAEKEALDKQKRDKEEAARKARADAAERGRIASREWAEKKMKLKALKTQGDVQQQQQQQQHKIVAQAAASLT</sequence>
<feature type="compositionally biased region" description="Pro residues" evidence="1">
    <location>
        <begin position="445"/>
        <end position="454"/>
    </location>
</feature>
<feature type="region of interest" description="Disordered" evidence="1">
    <location>
        <begin position="690"/>
        <end position="714"/>
    </location>
</feature>
<feature type="compositionally biased region" description="Basic and acidic residues" evidence="1">
    <location>
        <begin position="634"/>
        <end position="675"/>
    </location>
</feature>
<evidence type="ECO:0000313" key="2">
    <source>
        <dbReference type="EMBL" id="KAL1304614.1"/>
    </source>
</evidence>
<feature type="compositionally biased region" description="Low complexity" evidence="1">
    <location>
        <begin position="554"/>
        <end position="565"/>
    </location>
</feature>
<gene>
    <name evidence="2" type="ORF">AAFC00_003581</name>
</gene>